<dbReference type="InterPro" id="IPR020629">
    <property type="entry name" value="FPG_Glyclase"/>
</dbReference>
<comment type="catalytic activity">
    <reaction evidence="1">
        <text>Hydrolysis of DNA containing ring-opened 7-methylguanine residues, releasing 2,6-diamino-4-hydroxy-5-(N-methyl)formamidopyrimidine.</text>
        <dbReference type="EC" id="3.2.2.23"/>
    </reaction>
</comment>
<proteinExistence type="inferred from homology"/>
<dbReference type="InterPro" id="IPR012319">
    <property type="entry name" value="FPG_cat"/>
</dbReference>
<dbReference type="FunFam" id="1.10.8.50:FF:000003">
    <property type="entry name" value="Formamidopyrimidine-DNA glycosylase"/>
    <property type="match status" value="1"/>
</dbReference>
<dbReference type="InterPro" id="IPR035937">
    <property type="entry name" value="FPG_N"/>
</dbReference>
<keyword evidence="9" id="KW-0227">DNA damage</keyword>
<dbReference type="InterPro" id="IPR010663">
    <property type="entry name" value="Znf_FPG/IleRS"/>
</dbReference>
<evidence type="ECO:0000256" key="13">
    <source>
        <dbReference type="ARBA" id="ARBA00023125"/>
    </source>
</evidence>
<evidence type="ECO:0000313" key="23">
    <source>
        <dbReference type="EMBL" id="AVI07108.1"/>
    </source>
</evidence>
<dbReference type="GO" id="GO:0006284">
    <property type="term" value="P:base-excision repair"/>
    <property type="evidence" value="ECO:0007669"/>
    <property type="project" value="InterPro"/>
</dbReference>
<dbReference type="InterPro" id="IPR010979">
    <property type="entry name" value="Ribosomal_uS13-like_H2TH"/>
</dbReference>
<evidence type="ECO:0000256" key="8">
    <source>
        <dbReference type="ARBA" id="ARBA00022723"/>
    </source>
</evidence>
<dbReference type="EMBL" id="CP014567">
    <property type="protein sequence ID" value="AVI07108.1"/>
    <property type="molecule type" value="Genomic_DNA"/>
</dbReference>
<accession>A0A3S7GXV4</accession>
<keyword evidence="10 20" id="KW-0863">Zinc-finger</keyword>
<dbReference type="GO" id="GO:0034039">
    <property type="term" value="F:8-oxo-7,8-dihydroguanine DNA N-glycosylase activity"/>
    <property type="evidence" value="ECO:0007669"/>
    <property type="project" value="TreeGrafter"/>
</dbReference>
<dbReference type="AlphaFoldDB" id="A0A3S7GXV4"/>
<evidence type="ECO:0000256" key="3">
    <source>
        <dbReference type="ARBA" id="ARBA00009409"/>
    </source>
</evidence>
<evidence type="ECO:0000256" key="17">
    <source>
        <dbReference type="ARBA" id="ARBA00023295"/>
    </source>
</evidence>
<keyword evidence="8" id="KW-0479">Metal-binding</keyword>
<feature type="domain" description="Formamidopyrimidine-DNA glycosylase catalytic" evidence="22">
    <location>
        <begin position="2"/>
        <end position="133"/>
    </location>
</feature>
<evidence type="ECO:0000313" key="25">
    <source>
        <dbReference type="Proteomes" id="UP000665944"/>
    </source>
</evidence>
<dbReference type="Pfam" id="PF06831">
    <property type="entry name" value="H2TH"/>
    <property type="match status" value="1"/>
</dbReference>
<dbReference type="EMBL" id="JAGHKT020000001">
    <property type="protein sequence ID" value="MCM5671204.1"/>
    <property type="molecule type" value="Genomic_DNA"/>
</dbReference>
<evidence type="ECO:0000256" key="14">
    <source>
        <dbReference type="ARBA" id="ARBA00023204"/>
    </source>
</evidence>
<dbReference type="SMART" id="SM00898">
    <property type="entry name" value="Fapy_DNA_glyco"/>
    <property type="match status" value="1"/>
</dbReference>
<reference evidence="24 25" key="2">
    <citation type="submission" date="2022-06" db="EMBL/GenBank/DDBJ databases">
        <title>Staphylococcus hominis ShoR14 genome sequence.</title>
        <authorList>
            <person name="Yeo C.C."/>
            <person name="Chew C.H."/>
            <person name="Che Hamzah A.M."/>
            <person name="Al-Trad E.I."/>
        </authorList>
    </citation>
    <scope>NUCLEOTIDE SEQUENCE [LARGE SCALE GENOMIC DNA]</scope>
    <source>
        <strain evidence="24 25">ShoR14</strain>
    </source>
</reference>
<evidence type="ECO:0000256" key="7">
    <source>
        <dbReference type="ARBA" id="ARBA00016240"/>
    </source>
</evidence>
<evidence type="ECO:0000259" key="22">
    <source>
        <dbReference type="PROSITE" id="PS51068"/>
    </source>
</evidence>
<feature type="domain" description="FPG-type" evidence="21">
    <location>
        <begin position="258"/>
        <end position="290"/>
    </location>
</feature>
<comment type="cofactor">
    <cofactor evidence="2">
        <name>Zn(2+)</name>
        <dbReference type="ChEBI" id="CHEBI:29105"/>
    </cofactor>
</comment>
<keyword evidence="13" id="KW-0238">DNA-binding</keyword>
<keyword evidence="17 24" id="KW-0326">Glycosidase</keyword>
<dbReference type="GO" id="GO:0008270">
    <property type="term" value="F:zinc ion binding"/>
    <property type="evidence" value="ECO:0007669"/>
    <property type="project" value="UniProtKB-KW"/>
</dbReference>
<evidence type="ECO:0000256" key="18">
    <source>
        <dbReference type="ARBA" id="ARBA00030638"/>
    </source>
</evidence>
<dbReference type="NCBIfam" id="TIGR00577">
    <property type="entry name" value="fpg"/>
    <property type="match status" value="1"/>
</dbReference>
<evidence type="ECO:0000256" key="2">
    <source>
        <dbReference type="ARBA" id="ARBA00001947"/>
    </source>
</evidence>
<gene>
    <name evidence="24" type="primary">mutM</name>
    <name evidence="23" type="ORF">AZE34_10285</name>
    <name evidence="24" type="ORF">J7T32_000300</name>
</gene>
<dbReference type="NCBIfam" id="NF002211">
    <property type="entry name" value="PRK01103.1"/>
    <property type="match status" value="1"/>
</dbReference>
<dbReference type="PROSITE" id="PS51068">
    <property type="entry name" value="FPG_CAT"/>
    <property type="match status" value="1"/>
</dbReference>
<comment type="similarity">
    <text evidence="3">Belongs to the FPG family.</text>
</comment>
<keyword evidence="16" id="KW-0511">Multifunctional enzyme</keyword>
<evidence type="ECO:0000256" key="11">
    <source>
        <dbReference type="ARBA" id="ARBA00022801"/>
    </source>
</evidence>
<dbReference type="Pfam" id="PF01149">
    <property type="entry name" value="Fapy_DNA_glyco"/>
    <property type="match status" value="1"/>
</dbReference>
<evidence type="ECO:0000256" key="15">
    <source>
        <dbReference type="ARBA" id="ARBA00023239"/>
    </source>
</evidence>
<reference evidence="23" key="1">
    <citation type="submission" date="2016-02" db="EMBL/GenBank/DDBJ databases">
        <title>Genomic sequence of a clinical Staphylococcus hominis isolate.</title>
        <authorList>
            <person name="McClure J.M."/>
            <person name="Zhang K."/>
        </authorList>
    </citation>
    <scope>NUCLEOTIDE SEQUENCE</scope>
    <source>
        <strain evidence="23">C34847</strain>
    </source>
</reference>
<evidence type="ECO:0000256" key="12">
    <source>
        <dbReference type="ARBA" id="ARBA00022833"/>
    </source>
</evidence>
<protein>
    <recommendedName>
        <fullName evidence="7">Formamidopyrimidine-DNA glycosylase</fullName>
        <ecNumber evidence="5">3.2.2.23</ecNumber>
        <ecNumber evidence="6">4.2.99.18</ecNumber>
    </recommendedName>
    <alternativeName>
        <fullName evidence="18">DNA-(apurinic or apyrimidinic site) lyase MutM</fullName>
    </alternativeName>
</protein>
<dbReference type="InterPro" id="IPR000214">
    <property type="entry name" value="Znf_DNA_glyclase/AP_lyase"/>
</dbReference>
<evidence type="ECO:0000256" key="5">
    <source>
        <dbReference type="ARBA" id="ARBA00012024"/>
    </source>
</evidence>
<evidence type="ECO:0000256" key="20">
    <source>
        <dbReference type="PROSITE-ProRule" id="PRU00391"/>
    </source>
</evidence>
<keyword evidence="25" id="KW-1185">Reference proteome</keyword>
<evidence type="ECO:0000313" key="24">
    <source>
        <dbReference type="EMBL" id="MCM5671204.1"/>
    </source>
</evidence>
<dbReference type="Pfam" id="PF06827">
    <property type="entry name" value="zf-FPG_IleRS"/>
    <property type="match status" value="1"/>
</dbReference>
<keyword evidence="11 24" id="KW-0378">Hydrolase</keyword>
<sequence>MPELPEVEHVKRGIEPFIVNTTIKSISFSKKVIEGKSQNKETIIKGMNLDGFRLNCEGYKIIKVERRSKYIVFHIEKHNRKRVLLSHLGMAGGFFIVNHLSEIAIPNYRKHWHVIFHLNNGKKLVFSDIRRFGEIRNLNSFEDYPSFLEIAPEPFDEEALQHFNHYLSQKKVANKPIKQMLLDHKIVAGCGNIYACEALFRAGIHPARKVKDTSHQERQMLFYYVQEVLKEGIDNGGTSISDYRHADGKTGQMQLHLNVYKQKTCKVCGHDIEQKVIASRNSHFCPYCQK</sequence>
<dbReference type="Gene3D" id="1.10.8.50">
    <property type="match status" value="1"/>
</dbReference>
<evidence type="ECO:0000256" key="19">
    <source>
        <dbReference type="ARBA" id="ARBA00044632"/>
    </source>
</evidence>
<dbReference type="RefSeq" id="WP_017176134.1">
    <property type="nucleotide sequence ID" value="NZ_CABMJU010000052.1"/>
</dbReference>
<dbReference type="PROSITE" id="PS51066">
    <property type="entry name" value="ZF_FPG_2"/>
    <property type="match status" value="1"/>
</dbReference>
<dbReference type="PROSITE" id="PS01242">
    <property type="entry name" value="ZF_FPG_1"/>
    <property type="match status" value="1"/>
</dbReference>
<keyword evidence="12" id="KW-0862">Zinc</keyword>
<dbReference type="InterPro" id="IPR015887">
    <property type="entry name" value="DNA_glyclase_Znf_dom_DNA_BS"/>
</dbReference>
<keyword evidence="15 24" id="KW-0456">Lyase</keyword>
<dbReference type="SUPFAM" id="SSF57716">
    <property type="entry name" value="Glucocorticoid receptor-like (DNA-binding domain)"/>
    <property type="match status" value="1"/>
</dbReference>
<evidence type="ECO:0000256" key="6">
    <source>
        <dbReference type="ARBA" id="ARBA00012720"/>
    </source>
</evidence>
<evidence type="ECO:0000256" key="10">
    <source>
        <dbReference type="ARBA" id="ARBA00022771"/>
    </source>
</evidence>
<dbReference type="PANTHER" id="PTHR22993:SF9">
    <property type="entry name" value="FORMAMIDOPYRIMIDINE-DNA GLYCOSYLASE"/>
    <property type="match status" value="1"/>
</dbReference>
<evidence type="ECO:0000256" key="1">
    <source>
        <dbReference type="ARBA" id="ARBA00001668"/>
    </source>
</evidence>
<dbReference type="EC" id="3.2.2.23" evidence="5"/>
<organism evidence="23">
    <name type="scientific">Staphylococcus hominis</name>
    <dbReference type="NCBI Taxonomy" id="1290"/>
    <lineage>
        <taxon>Bacteria</taxon>
        <taxon>Bacillati</taxon>
        <taxon>Bacillota</taxon>
        <taxon>Bacilli</taxon>
        <taxon>Bacillales</taxon>
        <taxon>Staphylococcaceae</taxon>
        <taxon>Staphylococcus</taxon>
    </lineage>
</organism>
<dbReference type="Gene3D" id="3.20.190.10">
    <property type="entry name" value="MutM-like, N-terminal"/>
    <property type="match status" value="1"/>
</dbReference>
<name>A0A3S7GXV4_STAHO</name>
<dbReference type="GO" id="GO:0003684">
    <property type="term" value="F:damaged DNA binding"/>
    <property type="evidence" value="ECO:0007669"/>
    <property type="project" value="InterPro"/>
</dbReference>
<evidence type="ECO:0000256" key="4">
    <source>
        <dbReference type="ARBA" id="ARBA00011245"/>
    </source>
</evidence>
<evidence type="ECO:0000259" key="21">
    <source>
        <dbReference type="PROSITE" id="PS51066"/>
    </source>
</evidence>
<dbReference type="PANTHER" id="PTHR22993">
    <property type="entry name" value="FORMAMIDOPYRIMIDINE-DNA GLYCOSYLASE"/>
    <property type="match status" value="1"/>
</dbReference>
<dbReference type="EC" id="4.2.99.18" evidence="6"/>
<dbReference type="InterPro" id="IPR015886">
    <property type="entry name" value="H2TH_FPG"/>
</dbReference>
<dbReference type="SUPFAM" id="SSF81624">
    <property type="entry name" value="N-terminal domain of MutM-like DNA repair proteins"/>
    <property type="match status" value="1"/>
</dbReference>
<comment type="catalytic activity">
    <reaction evidence="19">
        <text>2'-deoxyribonucleotide-(2'-deoxyribose 5'-phosphate)-2'-deoxyribonucleotide-DNA = a 3'-end 2'-deoxyribonucleotide-(2,3-dehydro-2,3-deoxyribose 5'-phosphate)-DNA + a 5'-end 5'-phospho-2'-deoxyribonucleoside-DNA + H(+)</text>
        <dbReference type="Rhea" id="RHEA:66592"/>
        <dbReference type="Rhea" id="RHEA-COMP:13180"/>
        <dbReference type="Rhea" id="RHEA-COMP:16897"/>
        <dbReference type="Rhea" id="RHEA-COMP:17067"/>
        <dbReference type="ChEBI" id="CHEBI:15378"/>
        <dbReference type="ChEBI" id="CHEBI:136412"/>
        <dbReference type="ChEBI" id="CHEBI:157695"/>
        <dbReference type="ChEBI" id="CHEBI:167181"/>
        <dbReference type="EC" id="4.2.99.18"/>
    </reaction>
</comment>
<evidence type="ECO:0000256" key="9">
    <source>
        <dbReference type="ARBA" id="ARBA00022763"/>
    </source>
</evidence>
<evidence type="ECO:0000256" key="16">
    <source>
        <dbReference type="ARBA" id="ARBA00023268"/>
    </source>
</evidence>
<keyword evidence="14" id="KW-0234">DNA repair</keyword>
<dbReference type="SUPFAM" id="SSF46946">
    <property type="entry name" value="S13-like H2TH domain"/>
    <property type="match status" value="1"/>
</dbReference>
<dbReference type="GO" id="GO:0003690">
    <property type="term" value="F:double-stranded DNA binding"/>
    <property type="evidence" value="ECO:0007669"/>
    <property type="project" value="UniProtKB-ARBA"/>
</dbReference>
<dbReference type="SMART" id="SM01232">
    <property type="entry name" value="H2TH"/>
    <property type="match status" value="1"/>
</dbReference>
<comment type="subunit">
    <text evidence="4">Monomer.</text>
</comment>
<dbReference type="CDD" id="cd08966">
    <property type="entry name" value="EcFpg-like_N"/>
    <property type="match status" value="1"/>
</dbReference>
<dbReference type="GO" id="GO:0140078">
    <property type="term" value="F:class I DNA-(apurinic or apyrimidinic site) endonuclease activity"/>
    <property type="evidence" value="ECO:0007669"/>
    <property type="project" value="UniProtKB-EC"/>
</dbReference>
<dbReference type="Proteomes" id="UP000665944">
    <property type="component" value="Unassembled WGS sequence"/>
</dbReference>